<dbReference type="InterPro" id="IPR022801">
    <property type="entry name" value="Ribosomal_uS4"/>
</dbReference>
<evidence type="ECO:0000256" key="4">
    <source>
        <dbReference type="ARBA" id="ARBA00022980"/>
    </source>
</evidence>
<evidence type="ECO:0000313" key="8">
    <source>
        <dbReference type="EMBL" id="TRM55979.1"/>
    </source>
</evidence>
<sequence length="335" mass="39567">MRDVGVYNVKRALPRMSWAPQNLYNLWQRTHKDGPKKGDILFNHATRTLFQQRWESKRCTRAYHGDFINETIFKRWYLPSTIPDPRPRRLVLDDKADLEEFAQRRQREKEYEFVQRRKGLPPVTSLMFTDVERRIDVLVFRACLAPSVYEARRLVVHGKVKLNGKQHSNANTRLAPGDMVTVDPAHIKFLRRPPARAGWIDITKQLMEKGSPTQLTPFWLPPYASPWMFIPAYIEASFATCSFVYVRHPTARPGYSEIPTPYDADGDVMRFTWEWYAKRRSRIRSKTQMARRPEDRALALLKDDSIVVHGRKQYKRELERRAREKVLLQNNGIWN</sequence>
<dbReference type="Proteomes" id="UP000320762">
    <property type="component" value="Unassembled WGS sequence"/>
</dbReference>
<dbReference type="EMBL" id="VDMD01000083">
    <property type="protein sequence ID" value="TRM55979.1"/>
    <property type="molecule type" value="Genomic_DNA"/>
</dbReference>
<keyword evidence="4" id="KW-0689">Ribosomal protein</keyword>
<evidence type="ECO:0000256" key="1">
    <source>
        <dbReference type="ARBA" id="ARBA00007465"/>
    </source>
</evidence>
<dbReference type="InterPro" id="IPR018079">
    <property type="entry name" value="Ribosomal_uS4_CS"/>
</dbReference>
<evidence type="ECO:0000256" key="2">
    <source>
        <dbReference type="ARBA" id="ARBA00022730"/>
    </source>
</evidence>
<keyword evidence="9" id="KW-1185">Reference proteome</keyword>
<keyword evidence="3 6" id="KW-0694">RNA-binding</keyword>
<gene>
    <name evidence="8" type="ORF">BD626DRAFT_587542</name>
</gene>
<feature type="domain" description="RNA-binding S4" evidence="7">
    <location>
        <begin position="133"/>
        <end position="195"/>
    </location>
</feature>
<dbReference type="PROSITE" id="PS00632">
    <property type="entry name" value="RIBOSOMAL_S4"/>
    <property type="match status" value="1"/>
</dbReference>
<organism evidence="8 9">
    <name type="scientific">Schizophyllum amplum</name>
    <dbReference type="NCBI Taxonomy" id="97359"/>
    <lineage>
        <taxon>Eukaryota</taxon>
        <taxon>Fungi</taxon>
        <taxon>Dikarya</taxon>
        <taxon>Basidiomycota</taxon>
        <taxon>Agaricomycotina</taxon>
        <taxon>Agaricomycetes</taxon>
        <taxon>Agaricomycetidae</taxon>
        <taxon>Agaricales</taxon>
        <taxon>Schizophyllaceae</taxon>
        <taxon>Schizophyllum</taxon>
    </lineage>
</organism>
<proteinExistence type="inferred from homology"/>
<keyword evidence="5" id="KW-0687">Ribonucleoprotein</keyword>
<dbReference type="PROSITE" id="PS50889">
    <property type="entry name" value="S4"/>
    <property type="match status" value="1"/>
</dbReference>
<dbReference type="AlphaFoldDB" id="A0A550BTV5"/>
<dbReference type="GO" id="GO:0005763">
    <property type="term" value="C:mitochondrial small ribosomal subunit"/>
    <property type="evidence" value="ECO:0007669"/>
    <property type="project" value="TreeGrafter"/>
</dbReference>
<dbReference type="GO" id="GO:0019843">
    <property type="term" value="F:rRNA binding"/>
    <property type="evidence" value="ECO:0007669"/>
    <property type="project" value="UniProtKB-KW"/>
</dbReference>
<dbReference type="STRING" id="97359.A0A550BTV5"/>
<comment type="caution">
    <text evidence="8">The sequence shown here is derived from an EMBL/GenBank/DDBJ whole genome shotgun (WGS) entry which is preliminary data.</text>
</comment>
<evidence type="ECO:0000313" key="9">
    <source>
        <dbReference type="Proteomes" id="UP000320762"/>
    </source>
</evidence>
<name>A0A550BTV5_9AGAR</name>
<dbReference type="OrthoDB" id="3356781at2759"/>
<dbReference type="CDD" id="cd00165">
    <property type="entry name" value="S4"/>
    <property type="match status" value="1"/>
</dbReference>
<dbReference type="SMART" id="SM00363">
    <property type="entry name" value="S4"/>
    <property type="match status" value="1"/>
</dbReference>
<dbReference type="InterPro" id="IPR002942">
    <property type="entry name" value="S4_RNA-bd"/>
</dbReference>
<dbReference type="PANTHER" id="PTHR11831:SF4">
    <property type="entry name" value="SMALL RIBOSOMAL SUBUNIT PROTEIN US4M"/>
    <property type="match status" value="1"/>
</dbReference>
<evidence type="ECO:0000259" key="7">
    <source>
        <dbReference type="SMART" id="SM00363"/>
    </source>
</evidence>
<dbReference type="SUPFAM" id="SSF55174">
    <property type="entry name" value="Alpha-L RNA-binding motif"/>
    <property type="match status" value="1"/>
</dbReference>
<dbReference type="Gene3D" id="3.10.290.10">
    <property type="entry name" value="RNA-binding S4 domain"/>
    <property type="match status" value="1"/>
</dbReference>
<reference evidence="8 9" key="1">
    <citation type="journal article" date="2019" name="New Phytol.">
        <title>Comparative genomics reveals unique wood-decay strategies and fruiting body development in the Schizophyllaceae.</title>
        <authorList>
            <person name="Almasi E."/>
            <person name="Sahu N."/>
            <person name="Krizsan K."/>
            <person name="Balint B."/>
            <person name="Kovacs G.M."/>
            <person name="Kiss B."/>
            <person name="Cseklye J."/>
            <person name="Drula E."/>
            <person name="Henrissat B."/>
            <person name="Nagy I."/>
            <person name="Chovatia M."/>
            <person name="Adam C."/>
            <person name="LaButti K."/>
            <person name="Lipzen A."/>
            <person name="Riley R."/>
            <person name="Grigoriev I.V."/>
            <person name="Nagy L.G."/>
        </authorList>
    </citation>
    <scope>NUCLEOTIDE SEQUENCE [LARGE SCALE GENOMIC DNA]</scope>
    <source>
        <strain evidence="8 9">NL-1724</strain>
    </source>
</reference>
<protein>
    <recommendedName>
        <fullName evidence="7">RNA-binding S4 domain-containing protein</fullName>
    </recommendedName>
</protein>
<dbReference type="GO" id="GO:0003735">
    <property type="term" value="F:structural constituent of ribosome"/>
    <property type="evidence" value="ECO:0007669"/>
    <property type="project" value="TreeGrafter"/>
</dbReference>
<dbReference type="Pfam" id="PF01479">
    <property type="entry name" value="S4"/>
    <property type="match status" value="1"/>
</dbReference>
<evidence type="ECO:0000256" key="5">
    <source>
        <dbReference type="ARBA" id="ARBA00023274"/>
    </source>
</evidence>
<evidence type="ECO:0000256" key="6">
    <source>
        <dbReference type="PROSITE-ProRule" id="PRU00182"/>
    </source>
</evidence>
<accession>A0A550BTV5</accession>
<dbReference type="GO" id="GO:0042274">
    <property type="term" value="P:ribosomal small subunit biogenesis"/>
    <property type="evidence" value="ECO:0007669"/>
    <property type="project" value="TreeGrafter"/>
</dbReference>
<evidence type="ECO:0000256" key="3">
    <source>
        <dbReference type="ARBA" id="ARBA00022884"/>
    </source>
</evidence>
<dbReference type="InterPro" id="IPR036986">
    <property type="entry name" value="S4_RNA-bd_sf"/>
</dbReference>
<dbReference type="PANTHER" id="PTHR11831">
    <property type="entry name" value="30S 40S RIBOSOMAL PROTEIN"/>
    <property type="match status" value="1"/>
</dbReference>
<comment type="similarity">
    <text evidence="1">Belongs to the universal ribosomal protein uS4 family.</text>
</comment>
<keyword evidence="2 6" id="KW-0699">rRNA-binding</keyword>